<dbReference type="RefSeq" id="XP_012648527.1">
    <property type="nucleotide sequence ID" value="XM_012793073.1"/>
</dbReference>
<accession>I7I8Y9</accession>
<dbReference type="KEGG" id="bmic:BMR1_02g03840"/>
<name>I7I8Y9_BABMR</name>
<reference evidence="1 2" key="1">
    <citation type="journal article" date="2012" name="Nucleic Acids Res.">
        <title>Sequencing of the smallest Apicomplexan genome from the human pathogen Babesia microti.</title>
        <authorList>
            <person name="Cornillot E."/>
            <person name="Hadj-Kaddour K."/>
            <person name="Dassouli A."/>
            <person name="Noel B."/>
            <person name="Ranwez V."/>
            <person name="Vacherie B."/>
            <person name="Augagneur Y."/>
            <person name="Bres V."/>
            <person name="Duclos A."/>
            <person name="Randazzo S."/>
            <person name="Carcy B."/>
            <person name="Debierre-Grockiego F."/>
            <person name="Delbecq S."/>
            <person name="Moubri-Menage K."/>
            <person name="Shams-Eldin H."/>
            <person name="Usmani-Brown S."/>
            <person name="Bringaud F."/>
            <person name="Wincker P."/>
            <person name="Vivares C.P."/>
            <person name="Schwarz R.T."/>
            <person name="Schetters T.P."/>
            <person name="Krause P.J."/>
            <person name="Gorenflot A."/>
            <person name="Berry V."/>
            <person name="Barbe V."/>
            <person name="Ben Mamoun C."/>
        </authorList>
    </citation>
    <scope>NUCLEOTIDE SEQUENCE [LARGE SCALE GENOMIC DNA]</scope>
    <source>
        <strain evidence="1 2">RI</strain>
    </source>
</reference>
<dbReference type="VEuPathDB" id="PiroplasmaDB:BMR1_02g03840"/>
<dbReference type="EMBL" id="FO082872">
    <property type="protein sequence ID" value="CCF73918.1"/>
    <property type="molecule type" value="Genomic_DNA"/>
</dbReference>
<reference evidence="1 2" key="3">
    <citation type="journal article" date="2016" name="Sci. Rep.">
        <title>Genome-wide diversity and gene expression profiling of Babesia microti isolates identify polymorphic genes that mediate host-pathogen interactions.</title>
        <authorList>
            <person name="Silva J.C."/>
            <person name="Cornillot E."/>
            <person name="McCracken C."/>
            <person name="Usmani-Brown S."/>
            <person name="Dwivedi A."/>
            <person name="Ifeonu O.O."/>
            <person name="Crabtree J."/>
            <person name="Gotia H.T."/>
            <person name="Virji A.Z."/>
            <person name="Reynes C."/>
            <person name="Colinge J."/>
            <person name="Kumar V."/>
            <person name="Lawres L."/>
            <person name="Pazzi J.E."/>
            <person name="Pablo J.V."/>
            <person name="Hung C."/>
            <person name="Brancato J."/>
            <person name="Kumari P."/>
            <person name="Orvis J."/>
            <person name="Tretina K."/>
            <person name="Chibucos M."/>
            <person name="Ott S."/>
            <person name="Sadzewicz L."/>
            <person name="Sengamalay N."/>
            <person name="Shetty A.C."/>
            <person name="Su Q."/>
            <person name="Tallon L."/>
            <person name="Fraser C.M."/>
            <person name="Frutos R."/>
            <person name="Molina D.M."/>
            <person name="Krause P.J."/>
            <person name="Ben Mamoun C."/>
        </authorList>
    </citation>
    <scope>NUCLEOTIDE SEQUENCE [LARGE SCALE GENOMIC DNA]</scope>
    <source>
        <strain evidence="1 2">RI</strain>
    </source>
</reference>
<dbReference type="AlphaFoldDB" id="I7I8Y9"/>
<reference evidence="1 2" key="2">
    <citation type="journal article" date="2013" name="PLoS ONE">
        <title>Whole genome mapping and re-organization of the nuclear and mitochondrial genomes of Babesia microti isolates.</title>
        <authorList>
            <person name="Cornillot E."/>
            <person name="Dassouli A."/>
            <person name="Garg A."/>
            <person name="Pachikara N."/>
            <person name="Randazzo S."/>
            <person name="Depoix D."/>
            <person name="Carcy B."/>
            <person name="Delbecq S."/>
            <person name="Frutos R."/>
            <person name="Silva J.C."/>
            <person name="Sutton R."/>
            <person name="Krause P.J."/>
            <person name="Mamoun C.B."/>
        </authorList>
    </citation>
    <scope>NUCLEOTIDE SEQUENCE [LARGE SCALE GENOMIC DNA]</scope>
    <source>
        <strain evidence="1 2">RI</strain>
    </source>
</reference>
<dbReference type="GeneID" id="24424550"/>
<protein>
    <submittedName>
        <fullName evidence="1">Uncharacterized protein</fullName>
    </submittedName>
</protein>
<organism evidence="1 2">
    <name type="scientific">Babesia microti (strain RI)</name>
    <dbReference type="NCBI Taxonomy" id="1133968"/>
    <lineage>
        <taxon>Eukaryota</taxon>
        <taxon>Sar</taxon>
        <taxon>Alveolata</taxon>
        <taxon>Apicomplexa</taxon>
        <taxon>Aconoidasida</taxon>
        <taxon>Piroplasmida</taxon>
        <taxon>Babesiidae</taxon>
        <taxon>Babesia</taxon>
    </lineage>
</organism>
<sequence length="90" mass="10968">MLPFRKFMFMFFRTQLPTFEIWIKNKLVNNNIFRYLCFAFRDNLNHLTQVKDSLNKELYSIMKINAKDGKVFSNTNNLPYLKKIIQRLLK</sequence>
<keyword evidence="2" id="KW-1185">Reference proteome</keyword>
<evidence type="ECO:0000313" key="2">
    <source>
        <dbReference type="Proteomes" id="UP000002899"/>
    </source>
</evidence>
<proteinExistence type="predicted"/>
<evidence type="ECO:0000313" key="1">
    <source>
        <dbReference type="EMBL" id="CCF73918.1"/>
    </source>
</evidence>
<dbReference type="Proteomes" id="UP000002899">
    <property type="component" value="Chromosome II"/>
</dbReference>